<dbReference type="EMBL" id="JH413832">
    <property type="protein sequence ID" value="EHL30288.1"/>
    <property type="molecule type" value="Genomic_DNA"/>
</dbReference>
<evidence type="ECO:0000313" key="1">
    <source>
        <dbReference type="EMBL" id="EHL30288.1"/>
    </source>
</evidence>
<protein>
    <submittedName>
        <fullName evidence="1">Uncharacterized protein</fullName>
    </submittedName>
</protein>
<evidence type="ECO:0000313" key="2">
    <source>
        <dbReference type="Proteomes" id="UP000002770"/>
    </source>
</evidence>
<reference evidence="1 2" key="1">
    <citation type="journal article" date="2011" name="BMC Genomics">
        <title>Insight into cross-talk between intra-amoebal pathogens.</title>
        <authorList>
            <person name="Gimenez G."/>
            <person name="Bertelli C."/>
            <person name="Moliner C."/>
            <person name="Robert C."/>
            <person name="Raoult D."/>
            <person name="Fournier P.E."/>
            <person name="Greub G."/>
        </authorList>
    </citation>
    <scope>NUCLEOTIDE SEQUENCE [LARGE SCALE GENOMIC DNA]</scope>
    <source>
        <strain evidence="1 2">LLAP12</strain>
    </source>
</reference>
<keyword evidence="2" id="KW-1185">Reference proteome</keyword>
<proteinExistence type="predicted"/>
<dbReference type="InParanoid" id="G9EQR7"/>
<gene>
    <name evidence="1" type="ORF">LDG_7619</name>
</gene>
<sequence>MPDQYGVCRCNLKEINTAANAANAVLNAALFSTVRGQSTPLTYK</sequence>
<dbReference type="HOGENOM" id="CLU_3218048_0_0_6"/>
<accession>G9EQR7</accession>
<dbReference type="Proteomes" id="UP000002770">
    <property type="component" value="Unassembled WGS sequence"/>
</dbReference>
<dbReference type="AlphaFoldDB" id="G9EQR7"/>
<organism evidence="1 2">
    <name type="scientific">Legionella drancourtii LLAP12</name>
    <dbReference type="NCBI Taxonomy" id="658187"/>
    <lineage>
        <taxon>Bacteria</taxon>
        <taxon>Pseudomonadati</taxon>
        <taxon>Pseudomonadota</taxon>
        <taxon>Gammaproteobacteria</taxon>
        <taxon>Legionellales</taxon>
        <taxon>Legionellaceae</taxon>
        <taxon>Legionella</taxon>
    </lineage>
</organism>
<name>G9EQR7_9GAMM</name>